<dbReference type="Proteomes" id="UP000602510">
    <property type="component" value="Unassembled WGS sequence"/>
</dbReference>
<dbReference type="Pfam" id="PF13359">
    <property type="entry name" value="DDE_Tnp_4"/>
    <property type="match status" value="1"/>
</dbReference>
<gene>
    <name evidence="11" type="ORF">GN244_ATG05552</name>
</gene>
<keyword evidence="11" id="KW-0255">Endonuclease</keyword>
<name>A0A833WMH2_PHYIN</name>
<keyword evidence="12" id="KW-1185">Reference proteome</keyword>
<dbReference type="GO" id="GO:0004519">
    <property type="term" value="F:endonuclease activity"/>
    <property type="evidence" value="ECO:0007669"/>
    <property type="project" value="UniProtKB-KW"/>
</dbReference>
<comment type="caution">
    <text evidence="11">The sequence shown here is derived from an EMBL/GenBank/DDBJ whole genome shotgun (WGS) entry which is preliminary data.</text>
</comment>
<dbReference type="InterPro" id="IPR027806">
    <property type="entry name" value="HARBI1_dom"/>
</dbReference>
<feature type="compositionally biased region" description="Acidic residues" evidence="8">
    <location>
        <begin position="352"/>
        <end position="369"/>
    </location>
</feature>
<dbReference type="GO" id="GO:0046872">
    <property type="term" value="F:metal ion binding"/>
    <property type="evidence" value="ECO:0007669"/>
    <property type="project" value="UniProtKB-KW"/>
</dbReference>
<proteinExistence type="inferred from homology"/>
<comment type="subcellular location">
    <subcellularLocation>
        <location evidence="2">Nucleus</location>
    </subcellularLocation>
</comment>
<dbReference type="InterPro" id="IPR045249">
    <property type="entry name" value="HARBI1-like"/>
</dbReference>
<dbReference type="AlphaFoldDB" id="A0A833WMH2"/>
<evidence type="ECO:0000256" key="8">
    <source>
        <dbReference type="SAM" id="MobiDB-lite"/>
    </source>
</evidence>
<evidence type="ECO:0000256" key="3">
    <source>
        <dbReference type="ARBA" id="ARBA00006958"/>
    </source>
</evidence>
<comment type="cofactor">
    <cofactor evidence="1">
        <name>a divalent metal cation</name>
        <dbReference type="ChEBI" id="CHEBI:60240"/>
    </cofactor>
</comment>
<dbReference type="EMBL" id="WSZM01000106">
    <property type="protein sequence ID" value="KAF4042185.1"/>
    <property type="molecule type" value="Genomic_DNA"/>
</dbReference>
<evidence type="ECO:0000256" key="6">
    <source>
        <dbReference type="ARBA" id="ARBA00022801"/>
    </source>
</evidence>
<feature type="domain" description="DUF8040" evidence="10">
    <location>
        <begin position="118"/>
        <end position="152"/>
    </location>
</feature>
<keyword evidence="5" id="KW-0479">Metal-binding</keyword>
<dbReference type="GO" id="GO:0016787">
    <property type="term" value="F:hydrolase activity"/>
    <property type="evidence" value="ECO:0007669"/>
    <property type="project" value="UniProtKB-KW"/>
</dbReference>
<organism evidence="11 12">
    <name type="scientific">Phytophthora infestans</name>
    <name type="common">Potato late blight agent</name>
    <name type="synonym">Botrytis infestans</name>
    <dbReference type="NCBI Taxonomy" id="4787"/>
    <lineage>
        <taxon>Eukaryota</taxon>
        <taxon>Sar</taxon>
        <taxon>Stramenopiles</taxon>
        <taxon>Oomycota</taxon>
        <taxon>Peronosporomycetes</taxon>
        <taxon>Peronosporales</taxon>
        <taxon>Peronosporaceae</taxon>
        <taxon>Phytophthora</taxon>
    </lineage>
</organism>
<dbReference type="PANTHER" id="PTHR22930:SF259">
    <property type="entry name" value="OS08G0106900 PROTEIN"/>
    <property type="match status" value="1"/>
</dbReference>
<protein>
    <submittedName>
        <fullName evidence="11">DDE superfamily endonuclease</fullName>
    </submittedName>
</protein>
<keyword evidence="4" id="KW-0540">Nuclease</keyword>
<accession>A0A833WMH2</accession>
<reference evidence="11" key="1">
    <citation type="submission" date="2020-04" db="EMBL/GenBank/DDBJ databases">
        <title>Hybrid Assembly of Korean Phytophthora infestans isolates.</title>
        <authorList>
            <person name="Prokchorchik M."/>
            <person name="Lee Y."/>
            <person name="Seo J."/>
            <person name="Cho J.-H."/>
            <person name="Park Y.-E."/>
            <person name="Jang D.-C."/>
            <person name="Im J.-S."/>
            <person name="Choi J.-G."/>
            <person name="Park H.-J."/>
            <person name="Lee G.-B."/>
            <person name="Lee Y.-G."/>
            <person name="Hong S.-Y."/>
            <person name="Cho K."/>
            <person name="Sohn K.H."/>
        </authorList>
    </citation>
    <scope>NUCLEOTIDE SEQUENCE</scope>
    <source>
        <strain evidence="11">KR_1_A1</strain>
    </source>
</reference>
<dbReference type="InterPro" id="IPR058353">
    <property type="entry name" value="DUF8040"/>
</dbReference>
<sequence length="413" mass="47109">MQTLSLRALASRGSKRAVTFQILRFSTSEEDSVAQLEDASDDDDDVIRVLSLVAGYYGHTYFNKPSLHNSILTGSGWVAELIERNPTRMFRSYRMTKPVFRRFCAALDNADRQTPGPVIAKDASNSDLQERFQHSGETIHRHFYRVLDAVCSMASMYLVQPATPSQLLQNEPKYAGQFGQCRLAFDGTHIPAYVPSEKAKLFRDRTGKLSQNVFAACTFDMQFVYVLSGWEGSAEDSTMLVDARRKGIKTPPGLFDLGDAEYGLTTEVMTPYRGVRYHLKEWGQTEERPQNYKELYNLRHPQACNVIERAFGVLKRRFPILKQAPEYSVDTQAKIVRVCCVLHNFIRLQEDLPDDPEGELEEEDSDDERPDTYNHESSTCTNGNYRRACNLRDLLAKNMWDSNEFVLLVPSSY</sequence>
<evidence type="ECO:0000259" key="10">
    <source>
        <dbReference type="Pfam" id="PF26138"/>
    </source>
</evidence>
<evidence type="ECO:0000256" key="1">
    <source>
        <dbReference type="ARBA" id="ARBA00001968"/>
    </source>
</evidence>
<feature type="domain" description="DDE Tnp4" evidence="9">
    <location>
        <begin position="186"/>
        <end position="344"/>
    </location>
</feature>
<evidence type="ECO:0000256" key="5">
    <source>
        <dbReference type="ARBA" id="ARBA00022723"/>
    </source>
</evidence>
<evidence type="ECO:0000313" key="12">
    <source>
        <dbReference type="Proteomes" id="UP000602510"/>
    </source>
</evidence>
<evidence type="ECO:0000256" key="2">
    <source>
        <dbReference type="ARBA" id="ARBA00004123"/>
    </source>
</evidence>
<evidence type="ECO:0000259" key="9">
    <source>
        <dbReference type="Pfam" id="PF13359"/>
    </source>
</evidence>
<dbReference type="Pfam" id="PF26138">
    <property type="entry name" value="DUF8040"/>
    <property type="match status" value="1"/>
</dbReference>
<keyword evidence="6" id="KW-0378">Hydrolase</keyword>
<dbReference type="PANTHER" id="PTHR22930">
    <property type="match status" value="1"/>
</dbReference>
<evidence type="ECO:0000256" key="4">
    <source>
        <dbReference type="ARBA" id="ARBA00022722"/>
    </source>
</evidence>
<dbReference type="GO" id="GO:0005634">
    <property type="term" value="C:nucleus"/>
    <property type="evidence" value="ECO:0007669"/>
    <property type="project" value="UniProtKB-SubCell"/>
</dbReference>
<comment type="similarity">
    <text evidence="3">Belongs to the HARBI1 family.</text>
</comment>
<keyword evidence="7" id="KW-0539">Nucleus</keyword>
<evidence type="ECO:0000256" key="7">
    <source>
        <dbReference type="ARBA" id="ARBA00023242"/>
    </source>
</evidence>
<evidence type="ECO:0000313" key="11">
    <source>
        <dbReference type="EMBL" id="KAF4042185.1"/>
    </source>
</evidence>
<feature type="region of interest" description="Disordered" evidence="8">
    <location>
        <begin position="352"/>
        <end position="378"/>
    </location>
</feature>